<comment type="caution">
    <text evidence="1">The sequence shown here is derived from an EMBL/GenBank/DDBJ whole genome shotgun (WGS) entry which is preliminary data.</text>
</comment>
<dbReference type="AlphaFoldDB" id="A0A7W9ZBW5"/>
<dbReference type="Proteomes" id="UP000575983">
    <property type="component" value="Unassembled WGS sequence"/>
</dbReference>
<keyword evidence="2" id="KW-1185">Reference proteome</keyword>
<dbReference type="EMBL" id="JACHFC010000016">
    <property type="protein sequence ID" value="MBB6208596.1"/>
    <property type="molecule type" value="Genomic_DNA"/>
</dbReference>
<name>A0A7W9ZBW5_9SPIR</name>
<reference evidence="1 2" key="1">
    <citation type="submission" date="2020-08" db="EMBL/GenBank/DDBJ databases">
        <title>Genomic Encyclopedia of Type Strains, Phase IV (KMG-IV): sequencing the most valuable type-strain genomes for metagenomic binning, comparative biology and taxonomic classification.</title>
        <authorList>
            <person name="Goeker M."/>
        </authorList>
    </citation>
    <scope>NUCLEOTIDE SEQUENCE [LARGE SCALE GENOMIC DNA]</scope>
    <source>
        <strain evidence="1 2">DSM 17992</strain>
    </source>
</reference>
<protein>
    <submittedName>
        <fullName evidence="1">Uncharacterized protein</fullName>
    </submittedName>
</protein>
<sequence length="37" mass="4538">NKLKVFMSDNQDVYKTKVLKFFCMLKKERQFDYIFAA</sequence>
<gene>
    <name evidence="1" type="ORF">HNQ06_001126</name>
</gene>
<evidence type="ECO:0000313" key="1">
    <source>
        <dbReference type="EMBL" id="MBB6208596.1"/>
    </source>
</evidence>
<accession>A0A7W9ZBW5</accession>
<organism evidence="1 2">
    <name type="scientific">Borreliella lanei</name>
    <dbReference type="NCBI Taxonomy" id="373540"/>
    <lineage>
        <taxon>Bacteria</taxon>
        <taxon>Pseudomonadati</taxon>
        <taxon>Spirochaetota</taxon>
        <taxon>Spirochaetia</taxon>
        <taxon>Spirochaetales</taxon>
        <taxon>Borreliaceae</taxon>
        <taxon>Borreliella</taxon>
    </lineage>
</organism>
<evidence type="ECO:0000313" key="2">
    <source>
        <dbReference type="Proteomes" id="UP000575983"/>
    </source>
</evidence>
<proteinExistence type="predicted"/>
<feature type="non-terminal residue" evidence="1">
    <location>
        <position position="1"/>
    </location>
</feature>